<dbReference type="GO" id="GO:0003677">
    <property type="term" value="F:DNA binding"/>
    <property type="evidence" value="ECO:0007669"/>
    <property type="project" value="UniProtKB-KW"/>
</dbReference>
<feature type="domain" description="RNA polymerase sigma factor 70 region 4 type 2" evidence="8">
    <location>
        <begin position="108"/>
        <end position="159"/>
    </location>
</feature>
<evidence type="ECO:0000256" key="4">
    <source>
        <dbReference type="ARBA" id="ARBA00023125"/>
    </source>
</evidence>
<dbReference type="AlphaFoldDB" id="A0A1U9K7B0"/>
<dbReference type="InterPro" id="IPR013324">
    <property type="entry name" value="RNA_pol_sigma_r3/r4-like"/>
</dbReference>
<dbReference type="InterPro" id="IPR013249">
    <property type="entry name" value="RNA_pol_sigma70_r4_t2"/>
</dbReference>
<evidence type="ECO:0000256" key="1">
    <source>
        <dbReference type="ARBA" id="ARBA00010641"/>
    </source>
</evidence>
<dbReference type="NCBIfam" id="TIGR02937">
    <property type="entry name" value="sigma70-ECF"/>
    <property type="match status" value="1"/>
</dbReference>
<dbReference type="RefSeq" id="WP_077719772.1">
    <property type="nucleotide sequence ID" value="NZ_CP019699.1"/>
</dbReference>
<proteinExistence type="inferred from homology"/>
<dbReference type="Gene3D" id="1.10.1740.10">
    <property type="match status" value="1"/>
</dbReference>
<dbReference type="InterPro" id="IPR036388">
    <property type="entry name" value="WH-like_DNA-bd_sf"/>
</dbReference>
<dbReference type="OrthoDB" id="2381110at2"/>
<dbReference type="SUPFAM" id="SSF88946">
    <property type="entry name" value="Sigma2 domain of RNA polymerase sigma factors"/>
    <property type="match status" value="1"/>
</dbReference>
<dbReference type="PROSITE" id="PS01063">
    <property type="entry name" value="SIGMA70_ECF"/>
    <property type="match status" value="1"/>
</dbReference>
<dbReference type="InterPro" id="IPR039425">
    <property type="entry name" value="RNA_pol_sigma-70-like"/>
</dbReference>
<keyword evidence="3 6" id="KW-0731">Sigma factor</keyword>
<keyword evidence="2 6" id="KW-0805">Transcription regulation</keyword>
<dbReference type="GO" id="GO:0006352">
    <property type="term" value="P:DNA-templated transcription initiation"/>
    <property type="evidence" value="ECO:0007669"/>
    <property type="project" value="InterPro"/>
</dbReference>
<dbReference type="GO" id="GO:0016987">
    <property type="term" value="F:sigma factor activity"/>
    <property type="evidence" value="ECO:0007669"/>
    <property type="project" value="UniProtKB-KW"/>
</dbReference>
<evidence type="ECO:0000256" key="3">
    <source>
        <dbReference type="ARBA" id="ARBA00023082"/>
    </source>
</evidence>
<evidence type="ECO:0000256" key="5">
    <source>
        <dbReference type="ARBA" id="ARBA00023163"/>
    </source>
</evidence>
<evidence type="ECO:0000256" key="2">
    <source>
        <dbReference type="ARBA" id="ARBA00023015"/>
    </source>
</evidence>
<gene>
    <name evidence="9" type="ORF">B0W44_09010</name>
</gene>
<dbReference type="EMBL" id="CP019699">
    <property type="protein sequence ID" value="AQS55910.1"/>
    <property type="molecule type" value="Genomic_DNA"/>
</dbReference>
<dbReference type="PANTHER" id="PTHR43133">
    <property type="entry name" value="RNA POLYMERASE ECF-TYPE SIGMA FACTO"/>
    <property type="match status" value="1"/>
</dbReference>
<organism evidence="9 10">
    <name type="scientific">Novibacillus thermophilus</name>
    <dbReference type="NCBI Taxonomy" id="1471761"/>
    <lineage>
        <taxon>Bacteria</taxon>
        <taxon>Bacillati</taxon>
        <taxon>Bacillota</taxon>
        <taxon>Bacilli</taxon>
        <taxon>Bacillales</taxon>
        <taxon>Thermoactinomycetaceae</taxon>
        <taxon>Novibacillus</taxon>
    </lineage>
</organism>
<dbReference type="InterPro" id="IPR013325">
    <property type="entry name" value="RNA_pol_sigma_r2"/>
</dbReference>
<keyword evidence="5 6" id="KW-0804">Transcription</keyword>
<evidence type="ECO:0000313" key="9">
    <source>
        <dbReference type="EMBL" id="AQS55910.1"/>
    </source>
</evidence>
<dbReference type="PANTHER" id="PTHR43133:SF60">
    <property type="entry name" value="RNA POLYMERASE SIGMA FACTOR SIGV"/>
    <property type="match status" value="1"/>
</dbReference>
<protein>
    <recommendedName>
        <fullName evidence="6">RNA polymerase sigma factor</fullName>
    </recommendedName>
</protein>
<dbReference type="CDD" id="cd06171">
    <property type="entry name" value="Sigma70_r4"/>
    <property type="match status" value="1"/>
</dbReference>
<evidence type="ECO:0000313" key="10">
    <source>
        <dbReference type="Proteomes" id="UP000188603"/>
    </source>
</evidence>
<feature type="domain" description="RNA polymerase sigma-70 region 2" evidence="7">
    <location>
        <begin position="10"/>
        <end position="77"/>
    </location>
</feature>
<dbReference type="Gene3D" id="1.10.10.10">
    <property type="entry name" value="Winged helix-like DNA-binding domain superfamily/Winged helix DNA-binding domain"/>
    <property type="match status" value="1"/>
</dbReference>
<accession>A0A1U9K7B0</accession>
<dbReference type="SUPFAM" id="SSF88659">
    <property type="entry name" value="Sigma3 and sigma4 domains of RNA polymerase sigma factors"/>
    <property type="match status" value="1"/>
</dbReference>
<dbReference type="InterPro" id="IPR000838">
    <property type="entry name" value="RNA_pol_sigma70_ECF_CS"/>
</dbReference>
<dbReference type="InterPro" id="IPR007627">
    <property type="entry name" value="RNA_pol_sigma70_r2"/>
</dbReference>
<comment type="similarity">
    <text evidence="1 6">Belongs to the sigma-70 factor family. ECF subfamily.</text>
</comment>
<dbReference type="GO" id="GO:0006950">
    <property type="term" value="P:response to stress"/>
    <property type="evidence" value="ECO:0007669"/>
    <property type="project" value="UniProtKB-ARBA"/>
</dbReference>
<dbReference type="InterPro" id="IPR014284">
    <property type="entry name" value="RNA_pol_sigma-70_dom"/>
</dbReference>
<dbReference type="STRING" id="1471761.B0W44_09010"/>
<reference evidence="9 10" key="1">
    <citation type="journal article" date="2015" name="Int. J. Syst. Evol. Microbiol.">
        <title>Novibacillus thermophilus gen. nov., sp. nov., a Gram-staining-negative and moderately thermophilic member of the family Thermoactinomycetaceae.</title>
        <authorList>
            <person name="Yang G."/>
            <person name="Chen J."/>
            <person name="Zhou S."/>
        </authorList>
    </citation>
    <scope>NUCLEOTIDE SEQUENCE [LARGE SCALE GENOMIC DNA]</scope>
    <source>
        <strain evidence="9 10">SG-1</strain>
    </source>
</reference>
<name>A0A1U9K7B0_9BACL</name>
<dbReference type="Pfam" id="PF08281">
    <property type="entry name" value="Sigma70_r4_2"/>
    <property type="match status" value="1"/>
</dbReference>
<dbReference type="Proteomes" id="UP000188603">
    <property type="component" value="Chromosome"/>
</dbReference>
<evidence type="ECO:0000256" key="6">
    <source>
        <dbReference type="RuleBase" id="RU000716"/>
    </source>
</evidence>
<sequence length="178" mass="21062">MDRSLTFDRLYEAYYNDVYQYVFYSVSHRAQAEDLTQEVFIRALLAYDRFRGESTEKTWLFAIARRAVIDWYRKKRKEVLFDFTAWKQLPSHEALPDELAEAKDDTVALYKGIRKLKPNYRDVIILRSIQDLSIKETADIMGWSVTKVKVTHHRAIKKLKEIVGPEFSAYTDQEVRSP</sequence>
<keyword evidence="4 6" id="KW-0238">DNA-binding</keyword>
<evidence type="ECO:0000259" key="7">
    <source>
        <dbReference type="Pfam" id="PF04542"/>
    </source>
</evidence>
<evidence type="ECO:0000259" key="8">
    <source>
        <dbReference type="Pfam" id="PF08281"/>
    </source>
</evidence>
<dbReference type="KEGG" id="ntr:B0W44_09010"/>
<keyword evidence="10" id="KW-1185">Reference proteome</keyword>
<dbReference type="Pfam" id="PF04542">
    <property type="entry name" value="Sigma70_r2"/>
    <property type="match status" value="1"/>
</dbReference>